<accession>A0ABU7KUC9</accession>
<dbReference type="SUPFAM" id="SSF51735">
    <property type="entry name" value="NAD(P)-binding Rossmann-fold domains"/>
    <property type="match status" value="1"/>
</dbReference>
<name>A0ABU7KUC9_9ACTN</name>
<dbReference type="RefSeq" id="WP_330159907.1">
    <property type="nucleotide sequence ID" value="NZ_BAAAJA010000033.1"/>
</dbReference>
<gene>
    <name evidence="3" type="ORF">Q8A49_20675</name>
</gene>
<evidence type="ECO:0000313" key="3">
    <source>
        <dbReference type="EMBL" id="MEE2052920.1"/>
    </source>
</evidence>
<feature type="region of interest" description="Disordered" evidence="1">
    <location>
        <begin position="269"/>
        <end position="297"/>
    </location>
</feature>
<feature type="compositionally biased region" description="Basic and acidic residues" evidence="1">
    <location>
        <begin position="283"/>
        <end position="297"/>
    </location>
</feature>
<evidence type="ECO:0000313" key="4">
    <source>
        <dbReference type="Proteomes" id="UP001348641"/>
    </source>
</evidence>
<dbReference type="InterPro" id="IPR036291">
    <property type="entry name" value="NAD(P)-bd_dom_sf"/>
</dbReference>
<dbReference type="Pfam" id="PF04321">
    <property type="entry name" value="RmlD_sub_bind"/>
    <property type="match status" value="1"/>
</dbReference>
<dbReference type="PANTHER" id="PTHR43242">
    <property type="entry name" value="NAD(P)-BINDING ROSSMANN-FOLD SUPERFAMILY PROTEIN"/>
    <property type="match status" value="1"/>
</dbReference>
<evidence type="ECO:0000256" key="1">
    <source>
        <dbReference type="SAM" id="MobiDB-lite"/>
    </source>
</evidence>
<dbReference type="Gene3D" id="3.40.50.720">
    <property type="entry name" value="NAD(P)-binding Rossmann-like Domain"/>
    <property type="match status" value="1"/>
</dbReference>
<evidence type="ECO:0000259" key="2">
    <source>
        <dbReference type="Pfam" id="PF04321"/>
    </source>
</evidence>
<comment type="caution">
    <text evidence="3">The sequence shown here is derived from an EMBL/GenBank/DDBJ whole genome shotgun (WGS) entry which is preliminary data.</text>
</comment>
<dbReference type="PANTHER" id="PTHR43242:SF1">
    <property type="entry name" value="NAD(P)-BINDING ROSSMANN-FOLD SUPERFAMILY PROTEIN"/>
    <property type="match status" value="1"/>
</dbReference>
<feature type="region of interest" description="Disordered" evidence="1">
    <location>
        <begin position="229"/>
        <end position="251"/>
    </location>
</feature>
<dbReference type="Proteomes" id="UP001348641">
    <property type="component" value="Unassembled WGS sequence"/>
</dbReference>
<dbReference type="InterPro" id="IPR029903">
    <property type="entry name" value="RmlD-like-bd"/>
</dbReference>
<proteinExistence type="predicted"/>
<protein>
    <submittedName>
        <fullName evidence="3">Sugar nucleotide-binding protein</fullName>
    </submittedName>
</protein>
<reference evidence="3 4" key="1">
    <citation type="submission" date="2023-07" db="EMBL/GenBank/DDBJ databases">
        <authorList>
            <person name="Girao M."/>
            <person name="Carvalho M.F."/>
        </authorList>
    </citation>
    <scope>NUCLEOTIDE SEQUENCE [LARGE SCALE GENOMIC DNA]</scope>
    <source>
        <strain evidence="3 4">66/93</strain>
    </source>
</reference>
<organism evidence="3 4">
    <name type="scientific">Nocardiopsis tropica</name>
    <dbReference type="NCBI Taxonomy" id="109330"/>
    <lineage>
        <taxon>Bacteria</taxon>
        <taxon>Bacillati</taxon>
        <taxon>Actinomycetota</taxon>
        <taxon>Actinomycetes</taxon>
        <taxon>Streptosporangiales</taxon>
        <taxon>Nocardiopsidaceae</taxon>
        <taxon>Nocardiopsis</taxon>
    </lineage>
</organism>
<sequence>MTLLVIGGSGFLGGELVRRASAAGHAVAATFATRPGDRTGAVWLPVDLREPGGIEAVIARTEPAAVINAAYRKSDWATTAEGAVRAAVAATGYGVRLVHVSSDAVFSGARVRYDESAAPDPTTPYGAAKAAAETAIRLLAPAAVIARTSLIIGDGGSVHEAMVHDLCAGRSEGALFTDVVRCPVHVSDLADALLELAWSDQAGVRHVTGPDAVSRYELGVLIARRDGLDPSSLPSGRRAGSGVPGPLDVRLDGRATRRGLRTALRGAREFLAAGGQRPTAGPRARDRQRPGRSDERA</sequence>
<dbReference type="EMBL" id="JAUUCC010000057">
    <property type="protein sequence ID" value="MEE2052920.1"/>
    <property type="molecule type" value="Genomic_DNA"/>
</dbReference>
<feature type="domain" description="RmlD-like substrate binding" evidence="2">
    <location>
        <begin position="1"/>
        <end position="233"/>
    </location>
</feature>